<organism evidence="3 4">
    <name type="scientific">Dyella japonica</name>
    <dbReference type="NCBI Taxonomy" id="231455"/>
    <lineage>
        <taxon>Bacteria</taxon>
        <taxon>Pseudomonadati</taxon>
        <taxon>Pseudomonadota</taxon>
        <taxon>Gammaproteobacteria</taxon>
        <taxon>Lysobacterales</taxon>
        <taxon>Rhodanobacteraceae</taxon>
        <taxon>Dyella</taxon>
    </lineage>
</organism>
<dbReference type="EMBL" id="JBEPMU010000001">
    <property type="protein sequence ID" value="MET3650736.1"/>
    <property type="molecule type" value="Genomic_DNA"/>
</dbReference>
<dbReference type="InterPro" id="IPR027417">
    <property type="entry name" value="P-loop_NTPase"/>
</dbReference>
<dbReference type="Gene3D" id="3.40.50.300">
    <property type="entry name" value="P-loop containing nucleotide triphosphate hydrolases"/>
    <property type="match status" value="1"/>
</dbReference>
<dbReference type="PROSITE" id="PS50005">
    <property type="entry name" value="TPR"/>
    <property type="match status" value="3"/>
</dbReference>
<dbReference type="Pfam" id="PF13469">
    <property type="entry name" value="Sulfotransfer_3"/>
    <property type="match status" value="1"/>
</dbReference>
<proteinExistence type="predicted"/>
<dbReference type="InterPro" id="IPR019734">
    <property type="entry name" value="TPR_rpt"/>
</dbReference>
<dbReference type="SUPFAM" id="SSF52540">
    <property type="entry name" value="P-loop containing nucleoside triphosphate hydrolases"/>
    <property type="match status" value="1"/>
</dbReference>
<keyword evidence="2" id="KW-0802">TPR repeat</keyword>
<evidence type="ECO:0000313" key="4">
    <source>
        <dbReference type="Proteomes" id="UP001549184"/>
    </source>
</evidence>
<dbReference type="Pfam" id="PF13428">
    <property type="entry name" value="TPR_14"/>
    <property type="match status" value="1"/>
</dbReference>
<keyword evidence="4" id="KW-1185">Reference proteome</keyword>
<keyword evidence="1" id="KW-0808">Transferase</keyword>
<dbReference type="PANTHER" id="PTHR12788">
    <property type="entry name" value="PROTEIN-TYROSINE SULFOTRANSFERASE 2"/>
    <property type="match status" value="1"/>
</dbReference>
<evidence type="ECO:0000313" key="3">
    <source>
        <dbReference type="EMBL" id="MET3650736.1"/>
    </source>
</evidence>
<feature type="repeat" description="TPR" evidence="2">
    <location>
        <begin position="202"/>
        <end position="235"/>
    </location>
</feature>
<name>A0ABV2JPH4_9GAMM</name>
<reference evidence="3 4" key="1">
    <citation type="submission" date="2024-06" db="EMBL/GenBank/DDBJ databases">
        <title>Sorghum-associated microbial communities from plants grown in Nebraska, USA.</title>
        <authorList>
            <person name="Schachtman D."/>
        </authorList>
    </citation>
    <scope>NUCLEOTIDE SEQUENCE [LARGE SCALE GENOMIC DNA]</scope>
    <source>
        <strain evidence="3 4">1073</strain>
    </source>
</reference>
<sequence>MPPYAQCRLHVAPPYAPHAAMGLRAMTAGDASGTLEQALAHAARLLESNPAMAAEQATEILKVVENQPVALRLLAAAHAAQEDMQGAVDILHALALRQPNWAFAHLDLGVALGRSGRGQEAITTLRKAVALKPDLPQAWRALGDVLMASGEHAQADAAYAQHVRCSTRDPRLLSAATALVENRIPEAEALLREHLKQAPTDVAAIRMLGEVAARLGRLEDAQHLLARCLELAPSFHAARQNYALMLHRGNQPERALVEINQLLAVEPNNLGHLNLKAAVLCRIGDYEPAIGIYGDLVARDPRHPSVWMSYGHALKTAGHTARAIDAYRRGVELQPSFGEIWWSLANLKTFRFSDDDLAIMRRQLARADLGEDDRLHLAFAIGKALEDAGEYEPSFAHYAQGNALRRAQLDYSADETTARVDHIRQRYTREFFDARAGCGNASRDPIFIVGLPRAGSTLIEQILSSHSMVEGTMELPEVTSITRTLREQADAASEMPYHEALASLDANALHELGERYLEHTRIQRKTSAPLFIDKMPNNFMHIGLIHLMLPNARIIDARRHPVACCFSGFKQHFARGQSFSYSLEDLGRYYRDYVALMTHFDEVLPGRIHRVIYEHMVEDTEGEVRRLLDHCGLPFEESCLRFFQNERPVRTASSEQVRRPIYREGVDHWRHYARWLAPLEQALGPVLGSYPEPPGREVL</sequence>
<evidence type="ECO:0000256" key="2">
    <source>
        <dbReference type="PROSITE-ProRule" id="PRU00339"/>
    </source>
</evidence>
<dbReference type="Pfam" id="PF13432">
    <property type="entry name" value="TPR_16"/>
    <property type="match status" value="2"/>
</dbReference>
<dbReference type="Proteomes" id="UP001549184">
    <property type="component" value="Unassembled WGS sequence"/>
</dbReference>
<gene>
    <name evidence="3" type="ORF">ABIC75_000438</name>
</gene>
<dbReference type="InterPro" id="IPR011990">
    <property type="entry name" value="TPR-like_helical_dom_sf"/>
</dbReference>
<dbReference type="SUPFAM" id="SSF48452">
    <property type="entry name" value="TPR-like"/>
    <property type="match status" value="1"/>
</dbReference>
<dbReference type="InterPro" id="IPR026634">
    <property type="entry name" value="TPST-like"/>
</dbReference>
<dbReference type="PANTHER" id="PTHR12788:SF10">
    <property type="entry name" value="PROTEIN-TYROSINE SULFOTRANSFERASE"/>
    <property type="match status" value="1"/>
</dbReference>
<dbReference type="Gene3D" id="1.25.40.10">
    <property type="entry name" value="Tetratricopeptide repeat domain"/>
    <property type="match status" value="2"/>
</dbReference>
<accession>A0ABV2JPH4</accession>
<feature type="repeat" description="TPR" evidence="2">
    <location>
        <begin position="304"/>
        <end position="337"/>
    </location>
</feature>
<protein>
    <submittedName>
        <fullName evidence="3">Tetratricopeptide (TPR) repeat protein</fullName>
    </submittedName>
</protein>
<dbReference type="SMART" id="SM00028">
    <property type="entry name" value="TPR"/>
    <property type="match status" value="7"/>
</dbReference>
<feature type="repeat" description="TPR" evidence="2">
    <location>
        <begin position="102"/>
        <end position="135"/>
    </location>
</feature>
<comment type="caution">
    <text evidence="3">The sequence shown here is derived from an EMBL/GenBank/DDBJ whole genome shotgun (WGS) entry which is preliminary data.</text>
</comment>
<evidence type="ECO:0000256" key="1">
    <source>
        <dbReference type="ARBA" id="ARBA00022679"/>
    </source>
</evidence>